<dbReference type="EMBL" id="SSOB01000005">
    <property type="protein sequence ID" value="THF83288.1"/>
    <property type="molecule type" value="Genomic_DNA"/>
</dbReference>
<dbReference type="SMART" id="SM00342">
    <property type="entry name" value="HTH_ARAC"/>
    <property type="match status" value="1"/>
</dbReference>
<sequence length="545" mass="61344">MNPIIYQLRQARIIADSGTKGPVSFRFDSPALLVPSSDIVVRAADSVRRAGAGKFVLLRDSETEWTIEAEGEAGFGPLHVVQFESYRQTEQAEDRLVYRIWRDSLPPGGSVMEFPRQAMPLLLHLIEETRLAVSLQAAPRLNLLLDELMHSVLVVNIYSAIFPTKDPAIEQAIAHIHLHYGASLTRSSMAELCGFNPSYFSSLFRKETGWGFNEYLNRIRLDEAKRLLLGTEDTLQDIALKTGFSDGAYLAKSFKKAVGLSASEFRRGRRPERVAAMQFIGAALALGVKPVAVVRDTHRVSALLWEDLCGTAVMEELHSIETLKPQQPEVIVAPTYFYNFPETLRELEKIAPVLMLDWGAMDKLEEVRALGRLLGRTGEAESWIAAIRLKAERARRAISAFVKPHETAAIYELSYNDSWLIPYRTVRSAYGLYELLGMTPPERVREEGTARGKHLFVQEPELPAYAASHMFVIVPDDDTEAARVKLMSRGVWQRFYREGRAIHLIRLKDFWMDDGVSLDRQLDILANFLAEGQRLSSDPTIFPVG</sequence>
<evidence type="ECO:0000313" key="6">
    <source>
        <dbReference type="EMBL" id="THF83288.1"/>
    </source>
</evidence>
<evidence type="ECO:0000259" key="4">
    <source>
        <dbReference type="PROSITE" id="PS01124"/>
    </source>
</evidence>
<reference evidence="6 7" key="1">
    <citation type="submission" date="2019-04" db="EMBL/GenBank/DDBJ databases">
        <title>Cohnella sp. nov. isolated from preserved vegetables.</title>
        <authorList>
            <person name="Lin S.-Y."/>
            <person name="Hung M.-H."/>
            <person name="Young C.-C."/>
        </authorList>
    </citation>
    <scope>NUCLEOTIDE SEQUENCE [LARGE SCALE GENOMIC DNA]</scope>
    <source>
        <strain evidence="6 7">CC-MHH1044</strain>
    </source>
</reference>
<dbReference type="Proteomes" id="UP000310636">
    <property type="component" value="Unassembled WGS sequence"/>
</dbReference>
<dbReference type="InterPro" id="IPR018060">
    <property type="entry name" value="HTH_AraC"/>
</dbReference>
<dbReference type="PANTHER" id="PTHR43280">
    <property type="entry name" value="ARAC-FAMILY TRANSCRIPTIONAL REGULATOR"/>
    <property type="match status" value="1"/>
</dbReference>
<keyword evidence="3" id="KW-0804">Transcription</keyword>
<evidence type="ECO:0000256" key="1">
    <source>
        <dbReference type="ARBA" id="ARBA00023015"/>
    </source>
</evidence>
<evidence type="ECO:0000256" key="2">
    <source>
        <dbReference type="ARBA" id="ARBA00023125"/>
    </source>
</evidence>
<keyword evidence="1" id="KW-0805">Transcription regulation</keyword>
<evidence type="ECO:0000256" key="3">
    <source>
        <dbReference type="ARBA" id="ARBA00023163"/>
    </source>
</evidence>
<organism evidence="6 7">
    <name type="scientific">Cohnella fermenti</name>
    <dbReference type="NCBI Taxonomy" id="2565925"/>
    <lineage>
        <taxon>Bacteria</taxon>
        <taxon>Bacillati</taxon>
        <taxon>Bacillota</taxon>
        <taxon>Bacilli</taxon>
        <taxon>Bacillales</taxon>
        <taxon>Paenibacillaceae</taxon>
        <taxon>Cohnella</taxon>
    </lineage>
</organism>
<evidence type="ECO:0000259" key="5">
    <source>
        <dbReference type="PROSITE" id="PS50983"/>
    </source>
</evidence>
<accession>A0A4S4C6Q9</accession>
<protein>
    <submittedName>
        <fullName evidence="6">Helix-turn-helix domain-containing protein</fullName>
    </submittedName>
</protein>
<name>A0A4S4C6Q9_9BACL</name>
<feature type="domain" description="HTH araC/xylS-type" evidence="4">
    <location>
        <begin position="170"/>
        <end position="268"/>
    </location>
</feature>
<dbReference type="PROSITE" id="PS01124">
    <property type="entry name" value="HTH_ARAC_FAMILY_2"/>
    <property type="match status" value="1"/>
</dbReference>
<dbReference type="Pfam" id="PF12833">
    <property type="entry name" value="HTH_18"/>
    <property type="match status" value="1"/>
</dbReference>
<dbReference type="Gene3D" id="1.10.10.60">
    <property type="entry name" value="Homeodomain-like"/>
    <property type="match status" value="2"/>
</dbReference>
<keyword evidence="2" id="KW-0238">DNA-binding</keyword>
<gene>
    <name evidence="6" type="ORF">E6C55_05390</name>
</gene>
<feature type="domain" description="Fe/B12 periplasmic-binding" evidence="5">
    <location>
        <begin position="271"/>
        <end position="533"/>
    </location>
</feature>
<dbReference type="SUPFAM" id="SSF46689">
    <property type="entry name" value="Homeodomain-like"/>
    <property type="match status" value="2"/>
</dbReference>
<proteinExistence type="predicted"/>
<dbReference type="InterPro" id="IPR002491">
    <property type="entry name" value="ABC_transptr_periplasmic_BD"/>
</dbReference>
<dbReference type="Gene3D" id="3.40.50.1980">
    <property type="entry name" value="Nitrogenase molybdenum iron protein domain"/>
    <property type="match status" value="2"/>
</dbReference>
<dbReference type="PROSITE" id="PS00041">
    <property type="entry name" value="HTH_ARAC_FAMILY_1"/>
    <property type="match status" value="1"/>
</dbReference>
<dbReference type="AlphaFoldDB" id="A0A4S4C6Q9"/>
<keyword evidence="7" id="KW-1185">Reference proteome</keyword>
<dbReference type="PROSITE" id="PS50983">
    <property type="entry name" value="FE_B12_PBP"/>
    <property type="match status" value="1"/>
</dbReference>
<dbReference type="OrthoDB" id="2536188at2"/>
<evidence type="ECO:0000313" key="7">
    <source>
        <dbReference type="Proteomes" id="UP000310636"/>
    </source>
</evidence>
<dbReference type="InterPro" id="IPR018062">
    <property type="entry name" value="HTH_AraC-typ_CS"/>
</dbReference>
<dbReference type="PANTHER" id="PTHR43280:SF28">
    <property type="entry name" value="HTH-TYPE TRANSCRIPTIONAL ACTIVATOR RHAS"/>
    <property type="match status" value="1"/>
</dbReference>
<dbReference type="Pfam" id="PF01497">
    <property type="entry name" value="Peripla_BP_2"/>
    <property type="match status" value="1"/>
</dbReference>
<dbReference type="InterPro" id="IPR009057">
    <property type="entry name" value="Homeodomain-like_sf"/>
</dbReference>
<dbReference type="SUPFAM" id="SSF53807">
    <property type="entry name" value="Helical backbone' metal receptor"/>
    <property type="match status" value="1"/>
</dbReference>
<comment type="caution">
    <text evidence="6">The sequence shown here is derived from an EMBL/GenBank/DDBJ whole genome shotgun (WGS) entry which is preliminary data.</text>
</comment>
<dbReference type="GO" id="GO:0043565">
    <property type="term" value="F:sequence-specific DNA binding"/>
    <property type="evidence" value="ECO:0007669"/>
    <property type="project" value="InterPro"/>
</dbReference>
<dbReference type="GO" id="GO:0003700">
    <property type="term" value="F:DNA-binding transcription factor activity"/>
    <property type="evidence" value="ECO:0007669"/>
    <property type="project" value="InterPro"/>
</dbReference>
<dbReference type="RefSeq" id="WP_136368768.1">
    <property type="nucleotide sequence ID" value="NZ_SSOB01000005.1"/>
</dbReference>